<dbReference type="Pfam" id="PF00001">
    <property type="entry name" value="7tm_1"/>
    <property type="match status" value="1"/>
</dbReference>
<evidence type="ECO:0000256" key="4">
    <source>
        <dbReference type="ARBA" id="ARBA00022692"/>
    </source>
</evidence>
<keyword evidence="11 12" id="KW-0807">Transducer</keyword>
<proteinExistence type="inferred from homology"/>
<accession>A0A8J4WQ43</accession>
<evidence type="ECO:0000256" key="5">
    <source>
        <dbReference type="ARBA" id="ARBA00022925"/>
    </source>
</evidence>
<keyword evidence="16" id="KW-1185">Reference proteome</keyword>
<dbReference type="PROSITE" id="PS50262">
    <property type="entry name" value="G_PROTEIN_RECEP_F1_2"/>
    <property type="match status" value="1"/>
</dbReference>
<dbReference type="GO" id="GO:0016020">
    <property type="term" value="C:membrane"/>
    <property type="evidence" value="ECO:0007669"/>
    <property type="project" value="UniProtKB-SubCell"/>
</dbReference>
<keyword evidence="4 12" id="KW-0812">Transmembrane</keyword>
<dbReference type="GO" id="GO:0004930">
    <property type="term" value="F:G protein-coupled receptor activity"/>
    <property type="evidence" value="ECO:0007669"/>
    <property type="project" value="UniProtKB-KW"/>
</dbReference>
<comment type="subcellular location">
    <subcellularLocation>
        <location evidence="1">Membrane</location>
        <topology evidence="1">Multi-pass membrane protein</topology>
    </subcellularLocation>
</comment>
<reference evidence="15" key="1">
    <citation type="submission" date="2019-05" db="EMBL/GenBank/DDBJ databases">
        <title>Annotation for the trematode Paragonimus heterotremus.</title>
        <authorList>
            <person name="Choi Y.-J."/>
        </authorList>
    </citation>
    <scope>NUCLEOTIDE SEQUENCE</scope>
    <source>
        <strain evidence="15">LC</strain>
    </source>
</reference>
<dbReference type="GO" id="GO:0009881">
    <property type="term" value="F:photoreceptor activity"/>
    <property type="evidence" value="ECO:0007669"/>
    <property type="project" value="UniProtKB-KW"/>
</dbReference>
<dbReference type="PROSITE" id="PS00237">
    <property type="entry name" value="G_PROTEIN_RECEP_F1_1"/>
    <property type="match status" value="1"/>
</dbReference>
<feature type="transmembrane region" description="Helical" evidence="13">
    <location>
        <begin position="89"/>
        <end position="106"/>
    </location>
</feature>
<dbReference type="InterPro" id="IPR027430">
    <property type="entry name" value="Retinal_BS"/>
</dbReference>
<dbReference type="InterPro" id="IPR000276">
    <property type="entry name" value="GPCR_Rhodpsn"/>
</dbReference>
<dbReference type="GO" id="GO:0007602">
    <property type="term" value="P:phototransduction"/>
    <property type="evidence" value="ECO:0007669"/>
    <property type="project" value="UniProtKB-KW"/>
</dbReference>
<evidence type="ECO:0000256" key="10">
    <source>
        <dbReference type="ARBA" id="ARBA00023170"/>
    </source>
</evidence>
<evidence type="ECO:0000256" key="2">
    <source>
        <dbReference type="ARBA" id="ARBA00022543"/>
    </source>
</evidence>
<evidence type="ECO:0000256" key="1">
    <source>
        <dbReference type="ARBA" id="ARBA00004141"/>
    </source>
</evidence>
<evidence type="ECO:0000256" key="7">
    <source>
        <dbReference type="ARBA" id="ARBA00022991"/>
    </source>
</evidence>
<dbReference type="PRINTS" id="PR00237">
    <property type="entry name" value="GPCRRHODOPSN"/>
</dbReference>
<feature type="transmembrane region" description="Helical" evidence="13">
    <location>
        <begin position="44"/>
        <end position="68"/>
    </location>
</feature>
<dbReference type="PROSITE" id="PS00238">
    <property type="entry name" value="OPSIN"/>
    <property type="match status" value="1"/>
</dbReference>
<keyword evidence="9 13" id="KW-0472">Membrane</keyword>
<keyword evidence="3" id="KW-0716">Sensory transduction</keyword>
<keyword evidence="6 13" id="KW-1133">Transmembrane helix</keyword>
<dbReference type="Gene3D" id="1.20.1070.10">
    <property type="entry name" value="Rhodopsin 7-helix transmembrane proteins"/>
    <property type="match status" value="1"/>
</dbReference>
<feature type="domain" description="G-protein coupled receptors family 1 profile" evidence="14">
    <location>
        <begin position="1"/>
        <end position="247"/>
    </location>
</feature>
<evidence type="ECO:0000256" key="9">
    <source>
        <dbReference type="ARBA" id="ARBA00023136"/>
    </source>
</evidence>
<organism evidence="15 16">
    <name type="scientific">Paragonimus heterotremus</name>
    <dbReference type="NCBI Taxonomy" id="100268"/>
    <lineage>
        <taxon>Eukaryota</taxon>
        <taxon>Metazoa</taxon>
        <taxon>Spiralia</taxon>
        <taxon>Lophotrochozoa</taxon>
        <taxon>Platyhelminthes</taxon>
        <taxon>Trematoda</taxon>
        <taxon>Digenea</taxon>
        <taxon>Plagiorchiida</taxon>
        <taxon>Troglotremata</taxon>
        <taxon>Troglotrematidae</taxon>
        <taxon>Paragonimus</taxon>
    </lineage>
</organism>
<comment type="caution">
    <text evidence="15">The sequence shown here is derived from an EMBL/GenBank/DDBJ whole genome shotgun (WGS) entry which is preliminary data.</text>
</comment>
<evidence type="ECO:0000259" key="14">
    <source>
        <dbReference type="PROSITE" id="PS50262"/>
    </source>
</evidence>
<dbReference type="InterPro" id="IPR050125">
    <property type="entry name" value="GPCR_opsins"/>
</dbReference>
<dbReference type="EMBL" id="LUCH01004083">
    <property type="protein sequence ID" value="KAF5399400.1"/>
    <property type="molecule type" value="Genomic_DNA"/>
</dbReference>
<dbReference type="AlphaFoldDB" id="A0A8J4WQ43"/>
<comment type="similarity">
    <text evidence="12">Belongs to the G-protein coupled receptor 1 family.</text>
</comment>
<name>A0A8J4WQ43_9TREM</name>
<dbReference type="Proteomes" id="UP000748531">
    <property type="component" value="Unassembled WGS sequence"/>
</dbReference>
<evidence type="ECO:0000256" key="3">
    <source>
        <dbReference type="ARBA" id="ARBA00022606"/>
    </source>
</evidence>
<keyword evidence="7" id="KW-0157">Chromophore</keyword>
<evidence type="ECO:0000256" key="6">
    <source>
        <dbReference type="ARBA" id="ARBA00022989"/>
    </source>
</evidence>
<protein>
    <submittedName>
        <fullName evidence="15">RHO G-protein coupled receptor</fullName>
    </submittedName>
</protein>
<evidence type="ECO:0000256" key="12">
    <source>
        <dbReference type="RuleBase" id="RU000688"/>
    </source>
</evidence>
<evidence type="ECO:0000313" key="15">
    <source>
        <dbReference type="EMBL" id="KAF5399400.1"/>
    </source>
</evidence>
<gene>
    <name evidence="15" type="ORF">PHET_07034</name>
</gene>
<keyword evidence="2" id="KW-0600">Photoreceptor protein</keyword>
<evidence type="ECO:0000256" key="8">
    <source>
        <dbReference type="ARBA" id="ARBA00023040"/>
    </source>
</evidence>
<evidence type="ECO:0000313" key="16">
    <source>
        <dbReference type="Proteomes" id="UP000748531"/>
    </source>
</evidence>
<feature type="transmembrane region" description="Helical" evidence="13">
    <location>
        <begin position="191"/>
        <end position="218"/>
    </location>
</feature>
<dbReference type="OrthoDB" id="6283323at2759"/>
<keyword evidence="10 12" id="KW-0675">Receptor</keyword>
<dbReference type="PANTHER" id="PTHR24240">
    <property type="entry name" value="OPSIN"/>
    <property type="match status" value="1"/>
</dbReference>
<sequence>MANTLIVNLAVSDLAFSLLMGFPIKTLAAFNQFWGWGKKACELYGFAGGFLGFVSLTTLAFIALDRYLAVMHPLENQPRLHSGHRVTKFLLFIWLWALTWSIPPFFGYGSYRLEGFHTSCTFDYLSTDVLNVLFNAGMYIFAFLLPLGMLTFCYYGIVHKLQTNKRSMRSLSSQRTMDRLRAIRRHQEIRVVRISAVLVLLYLMAWCPYAMICLLALIGKRSHLTPIVAELPVVFAKTSPVYNPIVYALMHENFRTELIKYPAFKWLCFCLPKKRSVSVGTTVHLTSSQQASSSTSTTQELLVNRRSEQF</sequence>
<dbReference type="InterPro" id="IPR017452">
    <property type="entry name" value="GPCR_Rhodpsn_7TM"/>
</dbReference>
<feature type="transmembrane region" description="Helical" evidence="13">
    <location>
        <begin position="136"/>
        <end position="158"/>
    </location>
</feature>
<evidence type="ECO:0000256" key="13">
    <source>
        <dbReference type="SAM" id="Phobius"/>
    </source>
</evidence>
<dbReference type="SUPFAM" id="SSF81321">
    <property type="entry name" value="Family A G protein-coupled receptor-like"/>
    <property type="match status" value="1"/>
</dbReference>
<feature type="transmembrane region" description="Helical" evidence="13">
    <location>
        <begin position="5"/>
        <end position="24"/>
    </location>
</feature>
<keyword evidence="8 12" id="KW-0297">G-protein coupled receptor</keyword>
<keyword evidence="5" id="KW-0681">Retinal protein</keyword>
<evidence type="ECO:0000256" key="11">
    <source>
        <dbReference type="ARBA" id="ARBA00023224"/>
    </source>
</evidence>